<keyword evidence="4 10" id="KW-0862">Zinc</keyword>
<evidence type="ECO:0000256" key="4">
    <source>
        <dbReference type="ARBA" id="ARBA00022833"/>
    </source>
</evidence>
<comment type="caution">
    <text evidence="14">The sequence shown here is derived from an EMBL/GenBank/DDBJ whole genome shotgun (WGS) entry which is preliminary data.</text>
</comment>
<dbReference type="FunFam" id="3.30.50.10:FF:000006">
    <property type="entry name" value="Nuclear receptor subfamily 5 group A member"/>
    <property type="match status" value="1"/>
</dbReference>
<feature type="domain" description="NR LBD" evidence="13">
    <location>
        <begin position="242"/>
        <end position="462"/>
    </location>
</feature>
<dbReference type="Pfam" id="PF00104">
    <property type="entry name" value="Hormone_recep"/>
    <property type="match status" value="1"/>
</dbReference>
<dbReference type="SUPFAM" id="SSF48508">
    <property type="entry name" value="Nuclear receptor ligand-binding domain"/>
    <property type="match status" value="1"/>
</dbReference>
<dbReference type="Gene3D" id="1.10.565.10">
    <property type="entry name" value="Retinoid X Receptor"/>
    <property type="match status" value="1"/>
</dbReference>
<dbReference type="InterPro" id="IPR050200">
    <property type="entry name" value="Nuclear_hormone_rcpt_NR3"/>
</dbReference>
<evidence type="ECO:0000256" key="9">
    <source>
        <dbReference type="ARBA" id="ARBA00023242"/>
    </source>
</evidence>
<keyword evidence="15" id="KW-1185">Reference proteome</keyword>
<evidence type="ECO:0000313" key="14">
    <source>
        <dbReference type="EMBL" id="KAK7105778.1"/>
    </source>
</evidence>
<dbReference type="SMART" id="SM00399">
    <property type="entry name" value="ZnF_C4"/>
    <property type="match status" value="1"/>
</dbReference>
<dbReference type="InterPro" id="IPR003078">
    <property type="entry name" value="Retinoic_acid_rcpt"/>
</dbReference>
<keyword evidence="6 10" id="KW-0238">DNA-binding</keyword>
<dbReference type="SMART" id="SM00430">
    <property type="entry name" value="HOLI"/>
    <property type="match status" value="1"/>
</dbReference>
<dbReference type="GO" id="GO:0048384">
    <property type="term" value="P:retinoic acid receptor signaling pathway"/>
    <property type="evidence" value="ECO:0007669"/>
    <property type="project" value="InterPro"/>
</dbReference>
<organism evidence="14 15">
    <name type="scientific">Littorina saxatilis</name>
    <dbReference type="NCBI Taxonomy" id="31220"/>
    <lineage>
        <taxon>Eukaryota</taxon>
        <taxon>Metazoa</taxon>
        <taxon>Spiralia</taxon>
        <taxon>Lophotrochozoa</taxon>
        <taxon>Mollusca</taxon>
        <taxon>Gastropoda</taxon>
        <taxon>Caenogastropoda</taxon>
        <taxon>Littorinimorpha</taxon>
        <taxon>Littorinoidea</taxon>
        <taxon>Littorinidae</taxon>
        <taxon>Littorina</taxon>
    </lineage>
</organism>
<name>A0AAN9BII2_9CAEN</name>
<protein>
    <submittedName>
        <fullName evidence="14">Uncharacterized protein</fullName>
    </submittedName>
</protein>
<keyword evidence="9 10" id="KW-0539">Nucleus</keyword>
<dbReference type="PANTHER" id="PTHR48092">
    <property type="entry name" value="KNIRPS-RELATED PROTEIN-RELATED"/>
    <property type="match status" value="1"/>
</dbReference>
<keyword evidence="5 10" id="KW-0805">Transcription regulation</keyword>
<evidence type="ECO:0000256" key="10">
    <source>
        <dbReference type="RuleBase" id="RU004334"/>
    </source>
</evidence>
<dbReference type="InterPro" id="IPR035500">
    <property type="entry name" value="NHR-like_dom_sf"/>
</dbReference>
<comment type="similarity">
    <text evidence="10">Belongs to the nuclear hormone receptor family.</text>
</comment>
<dbReference type="AlphaFoldDB" id="A0AAN9BII2"/>
<evidence type="ECO:0000256" key="2">
    <source>
        <dbReference type="ARBA" id="ARBA00022723"/>
    </source>
</evidence>
<dbReference type="InterPro" id="IPR001723">
    <property type="entry name" value="Nuclear_hrmn_rcpt"/>
</dbReference>
<evidence type="ECO:0000256" key="5">
    <source>
        <dbReference type="ARBA" id="ARBA00023015"/>
    </source>
</evidence>
<proteinExistence type="inferred from homology"/>
<evidence type="ECO:0000313" key="15">
    <source>
        <dbReference type="Proteomes" id="UP001374579"/>
    </source>
</evidence>
<dbReference type="InterPro" id="IPR013088">
    <property type="entry name" value="Znf_NHR/GATA"/>
</dbReference>
<dbReference type="InterPro" id="IPR000536">
    <property type="entry name" value="Nucl_hrmn_rcpt_lig-bd"/>
</dbReference>
<feature type="domain" description="Nuclear receptor" evidence="12">
    <location>
        <begin position="129"/>
        <end position="204"/>
    </location>
</feature>
<evidence type="ECO:0000256" key="3">
    <source>
        <dbReference type="ARBA" id="ARBA00022771"/>
    </source>
</evidence>
<evidence type="ECO:0000256" key="7">
    <source>
        <dbReference type="ARBA" id="ARBA00023163"/>
    </source>
</evidence>
<dbReference type="Gene3D" id="3.30.50.10">
    <property type="entry name" value="Erythroid Transcription Factor GATA-1, subunit A"/>
    <property type="match status" value="1"/>
</dbReference>
<dbReference type="GO" id="GO:0043565">
    <property type="term" value="F:sequence-specific DNA binding"/>
    <property type="evidence" value="ECO:0007669"/>
    <property type="project" value="InterPro"/>
</dbReference>
<comment type="subcellular location">
    <subcellularLocation>
        <location evidence="1 10">Nucleus</location>
    </subcellularLocation>
</comment>
<dbReference type="GO" id="GO:0005634">
    <property type="term" value="C:nucleus"/>
    <property type="evidence" value="ECO:0007669"/>
    <property type="project" value="UniProtKB-SubCell"/>
</dbReference>
<dbReference type="GO" id="GO:0004879">
    <property type="term" value="F:nuclear receptor activity"/>
    <property type="evidence" value="ECO:0007669"/>
    <property type="project" value="InterPro"/>
</dbReference>
<dbReference type="PRINTS" id="PR00398">
    <property type="entry name" value="STRDHORMONER"/>
</dbReference>
<dbReference type="PROSITE" id="PS51030">
    <property type="entry name" value="NUCLEAR_REC_DBD_2"/>
    <property type="match status" value="1"/>
</dbReference>
<evidence type="ECO:0000259" key="13">
    <source>
        <dbReference type="PROSITE" id="PS51843"/>
    </source>
</evidence>
<dbReference type="Pfam" id="PF00105">
    <property type="entry name" value="zf-C4"/>
    <property type="match status" value="1"/>
</dbReference>
<keyword evidence="7 10" id="KW-0804">Transcription</keyword>
<keyword evidence="2 10" id="KW-0479">Metal-binding</keyword>
<accession>A0AAN9BII2</accession>
<sequence length="462" mass="50995">MDSNSMSQDAMDEGTFGDGQQQLHLDGDNNNIVIVMQGDSSSSDMQTVNRAAISQGQILAAGGMGVSLANTEQSYTGPSNVQVVTLDVDGNNMGWSTSQDDAGEQTEQDAWAATQAAGVAEMLSVDGSLTACLVCGDRASGYHYSVFSCEGCKGFFKRTVQKNLGYSCKDTGNCIINKFTRNSCQHCRFNKCISMGMKKEAVREDRSPGGKHRHKRQRTEEMSAMGEMISGMVDGGSDGGDYKDLLLDRLVAAHPDRIPKAEGSIGSLVSVNELMQYGYVELKFIIQWAKRVPGFQDLEVVDQMALLKSSFMELNVFRLAYRSMGLENMIKFADQILIPVDEVQTMGWGKELVNATVEFANKLLELNVDLTEFCILNAIVLTYPDATGIQDKIRVMGLQSRILDCLRRYMLHHYPDDNRRFAKILLRLPALRTVSAKAAERFLSLTLDGSIQLNDLVLEMMN</sequence>
<feature type="region of interest" description="Disordered" evidence="11">
    <location>
        <begin position="1"/>
        <end position="24"/>
    </location>
</feature>
<dbReference type="PRINTS" id="PR01292">
    <property type="entry name" value="RETNOICACIDR"/>
</dbReference>
<dbReference type="Proteomes" id="UP001374579">
    <property type="component" value="Unassembled WGS sequence"/>
</dbReference>
<evidence type="ECO:0000256" key="6">
    <source>
        <dbReference type="ARBA" id="ARBA00023125"/>
    </source>
</evidence>
<keyword evidence="8 10" id="KW-0675">Receptor</keyword>
<evidence type="ECO:0000259" key="12">
    <source>
        <dbReference type="PROSITE" id="PS51030"/>
    </source>
</evidence>
<dbReference type="CDD" id="cd06961">
    <property type="entry name" value="NR_DBD_TR"/>
    <property type="match status" value="1"/>
</dbReference>
<evidence type="ECO:0000256" key="11">
    <source>
        <dbReference type="SAM" id="MobiDB-lite"/>
    </source>
</evidence>
<evidence type="ECO:0000256" key="8">
    <source>
        <dbReference type="ARBA" id="ARBA00023170"/>
    </source>
</evidence>
<keyword evidence="3 10" id="KW-0863">Zinc-finger</keyword>
<evidence type="ECO:0000256" key="1">
    <source>
        <dbReference type="ARBA" id="ARBA00004123"/>
    </source>
</evidence>
<dbReference type="GO" id="GO:0008270">
    <property type="term" value="F:zinc ion binding"/>
    <property type="evidence" value="ECO:0007669"/>
    <property type="project" value="UniProtKB-KW"/>
</dbReference>
<reference evidence="14 15" key="1">
    <citation type="submission" date="2024-02" db="EMBL/GenBank/DDBJ databases">
        <title>Chromosome-scale genome assembly of the rough periwinkle Littorina saxatilis.</title>
        <authorList>
            <person name="De Jode A."/>
            <person name="Faria R."/>
            <person name="Formenti G."/>
            <person name="Sims Y."/>
            <person name="Smith T.P."/>
            <person name="Tracey A."/>
            <person name="Wood J.M.D."/>
            <person name="Zagrodzka Z.B."/>
            <person name="Johannesson K."/>
            <person name="Butlin R.K."/>
            <person name="Leder E.H."/>
        </authorList>
    </citation>
    <scope>NUCLEOTIDE SEQUENCE [LARGE SCALE GENOMIC DNA]</scope>
    <source>
        <strain evidence="14">Snail1</strain>
        <tissue evidence="14">Muscle</tissue>
    </source>
</reference>
<dbReference type="PROSITE" id="PS51843">
    <property type="entry name" value="NR_LBD"/>
    <property type="match status" value="1"/>
</dbReference>
<dbReference type="PRINTS" id="PR00047">
    <property type="entry name" value="STROIDFINGER"/>
</dbReference>
<dbReference type="SUPFAM" id="SSF57716">
    <property type="entry name" value="Glucocorticoid receptor-like (DNA-binding domain)"/>
    <property type="match status" value="1"/>
</dbReference>
<dbReference type="PROSITE" id="PS00031">
    <property type="entry name" value="NUCLEAR_REC_DBD_1"/>
    <property type="match status" value="1"/>
</dbReference>
<dbReference type="InterPro" id="IPR001628">
    <property type="entry name" value="Znf_hrmn_rcpt"/>
</dbReference>
<dbReference type="EMBL" id="JBAMIC010000007">
    <property type="protein sequence ID" value="KAK7105778.1"/>
    <property type="molecule type" value="Genomic_DNA"/>
</dbReference>
<gene>
    <name evidence="14" type="ORF">V1264_017112</name>
</gene>